<dbReference type="PANTHER" id="PTHR12860">
    <property type="entry name" value="SIGNAL RECOGNITION PARTICLE 68 KDA PROTEIN"/>
    <property type="match status" value="1"/>
</dbReference>
<evidence type="ECO:0000256" key="9">
    <source>
        <dbReference type="ARBA" id="ARBA00029498"/>
    </source>
</evidence>
<comment type="similarity">
    <text evidence="3">Belongs to the SRP68 family.</text>
</comment>
<dbReference type="GeneID" id="17256528"/>
<dbReference type="GO" id="GO:0005786">
    <property type="term" value="C:signal recognition particle, endoplasmic reticulum targeting"/>
    <property type="evidence" value="ECO:0007669"/>
    <property type="project" value="UniProtKB-KW"/>
</dbReference>
<evidence type="ECO:0000256" key="6">
    <source>
        <dbReference type="ARBA" id="ARBA00023135"/>
    </source>
</evidence>
<dbReference type="GO" id="GO:0030942">
    <property type="term" value="F:endoplasmic reticulum signal peptide binding"/>
    <property type="evidence" value="ECO:0007669"/>
    <property type="project" value="InterPro"/>
</dbReference>
<dbReference type="Pfam" id="PF16969">
    <property type="entry name" value="SRP68"/>
    <property type="match status" value="1"/>
</dbReference>
<keyword evidence="4" id="KW-0963">Cytoplasm</keyword>
<dbReference type="GO" id="GO:0005047">
    <property type="term" value="F:signal recognition particle binding"/>
    <property type="evidence" value="ECO:0007669"/>
    <property type="project" value="InterPro"/>
</dbReference>
<dbReference type="GO" id="GO:0006614">
    <property type="term" value="P:SRP-dependent cotranslational protein targeting to membrane"/>
    <property type="evidence" value="ECO:0007669"/>
    <property type="project" value="InterPro"/>
</dbReference>
<keyword evidence="7" id="KW-0539">Nucleus</keyword>
<evidence type="ECO:0000256" key="5">
    <source>
        <dbReference type="ARBA" id="ARBA00022884"/>
    </source>
</evidence>
<dbReference type="HOGENOM" id="CLU_2313565_0_0_1"/>
<feature type="region of interest" description="Disordered" evidence="10">
    <location>
        <begin position="1"/>
        <end position="20"/>
    </location>
</feature>
<protein>
    <recommendedName>
        <fullName evidence="9">Signal recognition particle subunit SRP68</fullName>
    </recommendedName>
</protein>
<gene>
    <name evidence="11" type="ORF">EMIHUDRAFT_248383</name>
</gene>
<evidence type="ECO:0000256" key="3">
    <source>
        <dbReference type="ARBA" id="ARBA00009352"/>
    </source>
</evidence>
<proteinExistence type="inferred from homology"/>
<evidence type="ECO:0000256" key="2">
    <source>
        <dbReference type="ARBA" id="ARBA00004604"/>
    </source>
</evidence>
<dbReference type="GO" id="GO:0005730">
    <property type="term" value="C:nucleolus"/>
    <property type="evidence" value="ECO:0007669"/>
    <property type="project" value="UniProtKB-SubCell"/>
</dbReference>
<comment type="subcellular location">
    <subcellularLocation>
        <location evidence="1">Cytoplasm</location>
    </subcellularLocation>
    <subcellularLocation>
        <location evidence="2">Nucleus</location>
        <location evidence="2">Nucleolus</location>
    </subcellularLocation>
</comment>
<evidence type="ECO:0000256" key="1">
    <source>
        <dbReference type="ARBA" id="ARBA00004496"/>
    </source>
</evidence>
<evidence type="ECO:0000256" key="8">
    <source>
        <dbReference type="ARBA" id="ARBA00023274"/>
    </source>
</evidence>
<keyword evidence="8" id="KW-0687">Ribonucleoprotein</keyword>
<dbReference type="Gene3D" id="1.10.3450.40">
    <property type="entry name" value="Signal recognition particle, SRP68 subunit, RNA-binding domain"/>
    <property type="match status" value="1"/>
</dbReference>
<dbReference type="InterPro" id="IPR038253">
    <property type="entry name" value="SRP68_N_sf"/>
</dbReference>
<dbReference type="EMBL" id="KB868402">
    <property type="protein sequence ID" value="EOD10376.1"/>
    <property type="molecule type" value="Genomic_DNA"/>
</dbReference>
<evidence type="ECO:0000256" key="4">
    <source>
        <dbReference type="ARBA" id="ARBA00022490"/>
    </source>
</evidence>
<dbReference type="GO" id="GO:0008312">
    <property type="term" value="F:7S RNA binding"/>
    <property type="evidence" value="ECO:0007669"/>
    <property type="project" value="InterPro"/>
</dbReference>
<organism evidence="11">
    <name type="scientific">Emiliania huxleyi</name>
    <name type="common">Coccolithophore</name>
    <name type="synonym">Pontosphaera huxleyi</name>
    <dbReference type="NCBI Taxonomy" id="2903"/>
    <lineage>
        <taxon>Eukaryota</taxon>
        <taxon>Haptista</taxon>
        <taxon>Haptophyta</taxon>
        <taxon>Prymnesiophyceae</taxon>
        <taxon>Isochrysidales</taxon>
        <taxon>Noelaerhabdaceae</taxon>
        <taxon>Emiliania</taxon>
    </lineage>
</organism>
<dbReference type="AlphaFoldDB" id="R1DHU8"/>
<name>R1DHU8_EMIHU</name>
<reference evidence="11" key="1">
    <citation type="submission" date="2012-07" db="EMBL/GenBank/DDBJ databases">
        <title>Genome variability drives Emilianias global distribution.</title>
        <authorList>
            <consortium name="DOE Joint Genome Institute"/>
            <person name="Read B."/>
            <person name="Kegel J."/>
            <person name="Klute M."/>
            <person name="Kuo A."/>
            <person name="Lefebvre S.C."/>
            <person name="Maumus F."/>
            <person name="Mayer C."/>
            <person name="Miller J."/>
            <person name="Allen A."/>
            <person name="Bidle K."/>
            <person name="Borodovsky M."/>
            <person name="Bowler C."/>
            <person name="Brownlee C."/>
            <person name="Claverie J.-M."/>
            <person name="Cock M."/>
            <person name="De Vargas C."/>
            <person name="Elias M."/>
            <person name="Frickenhaus S."/>
            <person name="Gladyshev V.N."/>
            <person name="Gonzalez K."/>
            <person name="Guda C."/>
            <person name="Hadaegh A."/>
            <person name="Herman E."/>
            <person name="Iglesias-Rodriguez D."/>
            <person name="Jones B."/>
            <person name="Lawson T."/>
            <person name="Leese F."/>
            <person name="Lin Y.-C."/>
            <person name="Lindquist E."/>
            <person name="Lobanov A."/>
            <person name="Lucas S."/>
            <person name="Malik S.-H.B."/>
            <person name="Marsh M.E."/>
            <person name="Mock T."/>
            <person name="Monier A."/>
            <person name="Moreau H."/>
            <person name="Mueller-Roeber B."/>
            <person name="Napier J."/>
            <person name="Ogata H."/>
            <person name="Parker M."/>
            <person name="Probert I."/>
            <person name="Quesneville H."/>
            <person name="Raines C."/>
            <person name="Rensing S."/>
            <person name="Riano-Pachon D.M."/>
            <person name="Richier S."/>
            <person name="Rokitta S."/>
            <person name="Salamov A."/>
            <person name="Sarno A.F."/>
            <person name="Schmutz J."/>
            <person name="Schroeder D."/>
            <person name="Shiraiwa Y."/>
            <person name="Soanes D.M."/>
            <person name="Valentin K."/>
            <person name="Van Der Giezen M."/>
            <person name="Van Der Peer Y."/>
            <person name="Vardi A."/>
            <person name="Verret F."/>
            <person name="Von Dassow P."/>
            <person name="Wheeler G."/>
            <person name="Williams B."/>
            <person name="Wilson W."/>
            <person name="Wolfe G."/>
            <person name="Wurch L.L."/>
            <person name="Young J."/>
            <person name="Dacks J.B."/>
            <person name="Delwiche C.F."/>
            <person name="Dyhrman S."/>
            <person name="Glockner G."/>
            <person name="John U."/>
            <person name="Richards T."/>
            <person name="Worden A.Z."/>
            <person name="Zhang X."/>
            <person name="Grigoriev I.V."/>
        </authorList>
    </citation>
    <scope>NUCLEOTIDE SEQUENCE</scope>
    <source>
        <strain evidence="11">CCMP1516</strain>
    </source>
</reference>
<dbReference type="RefSeq" id="XP_005762805.1">
    <property type="nucleotide sequence ID" value="XM_005762748.1"/>
</dbReference>
<feature type="non-terminal residue" evidence="11">
    <location>
        <position position="101"/>
    </location>
</feature>
<evidence type="ECO:0000313" key="11">
    <source>
        <dbReference type="EMBL" id="EOD10376.1"/>
    </source>
</evidence>
<dbReference type="InterPro" id="IPR026258">
    <property type="entry name" value="SRP68"/>
</dbReference>
<evidence type="ECO:0000256" key="7">
    <source>
        <dbReference type="ARBA" id="ARBA00023242"/>
    </source>
</evidence>
<accession>R1DHU8</accession>
<keyword evidence="6" id="KW-0733">Signal recognition particle</keyword>
<sequence length="101" mass="11749">MAEDQEEDAPMQDAQDPEEELPELSLDIIDLIKTAQAQHGLRHGDYGRYRSYCSRRLHRLRRVTGCTHGKGRYVKRPLEPESVRDARQLMLPLFCAERAWA</sequence>
<evidence type="ECO:0000256" key="10">
    <source>
        <dbReference type="SAM" id="MobiDB-lite"/>
    </source>
</evidence>
<keyword evidence="5" id="KW-0694">RNA-binding</keyword>
<dbReference type="KEGG" id="ehx:EMIHUDRAFT_248383"/>
<dbReference type="PANTHER" id="PTHR12860:SF0">
    <property type="entry name" value="SIGNAL RECOGNITION PARTICLE SUBUNIT SRP68"/>
    <property type="match status" value="1"/>
</dbReference>